<name>A0AAQ3M8S8_9PEZI</name>
<dbReference type="AlphaFoldDB" id="A0AAQ3M8S8"/>
<evidence type="ECO:0000256" key="1">
    <source>
        <dbReference type="SAM" id="MobiDB-lite"/>
    </source>
</evidence>
<feature type="region of interest" description="Disordered" evidence="1">
    <location>
        <begin position="66"/>
        <end position="141"/>
    </location>
</feature>
<reference evidence="2 3" key="1">
    <citation type="submission" date="2023-11" db="EMBL/GenBank/DDBJ databases">
        <title>An acidophilic fungus is an integral part of prey digestion in a carnivorous sundew plant.</title>
        <authorList>
            <person name="Tsai I.J."/>
        </authorList>
    </citation>
    <scope>NUCLEOTIDE SEQUENCE [LARGE SCALE GENOMIC DNA]</scope>
    <source>
        <strain evidence="2">169a</strain>
    </source>
</reference>
<evidence type="ECO:0000313" key="3">
    <source>
        <dbReference type="Proteomes" id="UP001303373"/>
    </source>
</evidence>
<evidence type="ECO:0000313" key="2">
    <source>
        <dbReference type="EMBL" id="WPH03370.1"/>
    </source>
</evidence>
<proteinExistence type="predicted"/>
<dbReference type="Proteomes" id="UP001303373">
    <property type="component" value="Chromosome 10"/>
</dbReference>
<keyword evidence="3" id="KW-1185">Reference proteome</keyword>
<accession>A0AAQ3M8S8</accession>
<gene>
    <name evidence="2" type="ORF">R9X50_00624900</name>
</gene>
<sequence>MLSVLSLVNRLLPFATPGTPLVQDLLHLSALCLVLYCAPQIQEYVQKKQSAADSVNDTEYRNDIINENEGDEEEELDDEPDDQPEVEQDNVFAPEPENNEPEAVEHGPGIGEPGPVRPGPSVENQRHVGPKKARAIARRDQRRAYHEFQRAQGEAQRAQDAEGAAQREAILAAERERRKAAETALQAKKFRALESKREQERREREDEIRRRELTISIVREELEKRGMCDLFKVARQVGVDDEEWVEKILNASGIVGKKGDMMTMITGMGWAVRITKSMMAQVYEMAHQQGSSDKHYIEQEELGLLLESVLQRT</sequence>
<protein>
    <submittedName>
        <fullName evidence="2">Uncharacterized protein</fullName>
    </submittedName>
</protein>
<organism evidence="2 3">
    <name type="scientific">Acrodontium crateriforme</name>
    <dbReference type="NCBI Taxonomy" id="150365"/>
    <lineage>
        <taxon>Eukaryota</taxon>
        <taxon>Fungi</taxon>
        <taxon>Dikarya</taxon>
        <taxon>Ascomycota</taxon>
        <taxon>Pezizomycotina</taxon>
        <taxon>Dothideomycetes</taxon>
        <taxon>Dothideomycetidae</taxon>
        <taxon>Mycosphaerellales</taxon>
        <taxon>Teratosphaeriaceae</taxon>
        <taxon>Acrodontium</taxon>
    </lineage>
</organism>
<dbReference type="EMBL" id="CP138589">
    <property type="protein sequence ID" value="WPH03370.1"/>
    <property type="molecule type" value="Genomic_DNA"/>
</dbReference>
<feature type="compositionally biased region" description="Acidic residues" evidence="1">
    <location>
        <begin position="66"/>
        <end position="88"/>
    </location>
</feature>